<evidence type="ECO:0000259" key="1">
    <source>
        <dbReference type="Pfam" id="PF01182"/>
    </source>
</evidence>
<dbReference type="Gene3D" id="3.40.50.1360">
    <property type="match status" value="1"/>
</dbReference>
<dbReference type="PANTHER" id="PTHR11280">
    <property type="entry name" value="GLUCOSAMINE-6-PHOSPHATE ISOMERASE"/>
    <property type="match status" value="1"/>
</dbReference>
<dbReference type="PANTHER" id="PTHR11280:SF6">
    <property type="entry name" value="GLUCOSAMINE-6-PHOSPHATE ISOMERASE NAGB"/>
    <property type="match status" value="1"/>
</dbReference>
<dbReference type="AlphaFoldDB" id="A0A1S2VQ15"/>
<protein>
    <submittedName>
        <fullName evidence="2">Glucosamine-6-phosphate deaminase</fullName>
    </submittedName>
</protein>
<dbReference type="InterPro" id="IPR037171">
    <property type="entry name" value="NagB/RpiA_transferase-like"/>
</dbReference>
<dbReference type="OrthoDB" id="9791139at2"/>
<reference evidence="2 3" key="1">
    <citation type="submission" date="2016-10" db="EMBL/GenBank/DDBJ databases">
        <title>Arsenicibacter rosenii gen. nov., sp. nov., an efficient arsenic-methylating bacterium isolated from an arsenic-contaminated paddy soil.</title>
        <authorList>
            <person name="Huang K."/>
        </authorList>
    </citation>
    <scope>NUCLEOTIDE SEQUENCE [LARGE SCALE GENOMIC DNA]</scope>
    <source>
        <strain evidence="2 3">SM-1</strain>
    </source>
</reference>
<feature type="domain" description="Glucosamine/galactosamine-6-phosphate isomerase" evidence="1">
    <location>
        <begin position="19"/>
        <end position="240"/>
    </location>
</feature>
<sequence>MPLTFETTVDTLQVREFATRQELGADAAQKAGDKIRELLGRQEVVNVIFAAAPSQNEFLDALAEQPGIDWQRVNAFHMDEYIGLPDEAPQRFGNFLKDRFFARVPLRNVFYINGNVTDPDAECARYEALLEAYPTDIVCMGIGENCHIAFNDPHVALFNDPVLVKKVGLDLTSRWQQVHDGCFAALDDVPEYALTLTIPALVKAPAVFCMVPAAHKAEAIAHTLQDDITETYPSTILRQHPDATLFIDADSGKRLH</sequence>
<organism evidence="2 3">
    <name type="scientific">Arsenicibacter rosenii</name>
    <dbReference type="NCBI Taxonomy" id="1750698"/>
    <lineage>
        <taxon>Bacteria</taxon>
        <taxon>Pseudomonadati</taxon>
        <taxon>Bacteroidota</taxon>
        <taxon>Cytophagia</taxon>
        <taxon>Cytophagales</taxon>
        <taxon>Spirosomataceae</taxon>
        <taxon>Arsenicibacter</taxon>
    </lineage>
</organism>
<comment type="caution">
    <text evidence="2">The sequence shown here is derived from an EMBL/GenBank/DDBJ whole genome shotgun (WGS) entry which is preliminary data.</text>
</comment>
<dbReference type="GO" id="GO:0019262">
    <property type="term" value="P:N-acetylneuraminate catabolic process"/>
    <property type="evidence" value="ECO:0007669"/>
    <property type="project" value="TreeGrafter"/>
</dbReference>
<gene>
    <name evidence="2" type="ORF">BLX24_01860</name>
</gene>
<dbReference type="EMBL" id="MORL01000001">
    <property type="protein sequence ID" value="OIN60867.1"/>
    <property type="molecule type" value="Genomic_DNA"/>
</dbReference>
<dbReference type="CDD" id="cd01399">
    <property type="entry name" value="GlcN6P_deaminase"/>
    <property type="match status" value="1"/>
</dbReference>
<dbReference type="Proteomes" id="UP000181790">
    <property type="component" value="Unassembled WGS sequence"/>
</dbReference>
<dbReference type="GO" id="GO:0005975">
    <property type="term" value="P:carbohydrate metabolic process"/>
    <property type="evidence" value="ECO:0007669"/>
    <property type="project" value="InterPro"/>
</dbReference>
<dbReference type="GO" id="GO:0042802">
    <property type="term" value="F:identical protein binding"/>
    <property type="evidence" value="ECO:0007669"/>
    <property type="project" value="TreeGrafter"/>
</dbReference>
<dbReference type="GO" id="GO:0005737">
    <property type="term" value="C:cytoplasm"/>
    <property type="evidence" value="ECO:0007669"/>
    <property type="project" value="TreeGrafter"/>
</dbReference>
<accession>A0A1S2VQ15</accession>
<dbReference type="GO" id="GO:0004342">
    <property type="term" value="F:glucosamine-6-phosphate deaminase activity"/>
    <property type="evidence" value="ECO:0007669"/>
    <property type="project" value="InterPro"/>
</dbReference>
<proteinExistence type="predicted"/>
<dbReference type="InterPro" id="IPR004547">
    <property type="entry name" value="Glucosamine6P_isomerase"/>
</dbReference>
<dbReference type="InterPro" id="IPR006148">
    <property type="entry name" value="Glc/Gal-6P_isomerase"/>
</dbReference>
<name>A0A1S2VQ15_9BACT</name>
<keyword evidence="3" id="KW-1185">Reference proteome</keyword>
<dbReference type="RefSeq" id="WP_071501371.1">
    <property type="nucleotide sequence ID" value="NZ_MORL01000001.1"/>
</dbReference>
<dbReference type="GO" id="GO:0006043">
    <property type="term" value="P:glucosamine catabolic process"/>
    <property type="evidence" value="ECO:0007669"/>
    <property type="project" value="TreeGrafter"/>
</dbReference>
<evidence type="ECO:0000313" key="3">
    <source>
        <dbReference type="Proteomes" id="UP000181790"/>
    </source>
</evidence>
<evidence type="ECO:0000313" key="2">
    <source>
        <dbReference type="EMBL" id="OIN60867.1"/>
    </source>
</evidence>
<dbReference type="GO" id="GO:0006046">
    <property type="term" value="P:N-acetylglucosamine catabolic process"/>
    <property type="evidence" value="ECO:0007669"/>
    <property type="project" value="TreeGrafter"/>
</dbReference>
<dbReference type="Pfam" id="PF01182">
    <property type="entry name" value="Glucosamine_iso"/>
    <property type="match status" value="1"/>
</dbReference>
<dbReference type="SUPFAM" id="SSF100950">
    <property type="entry name" value="NagB/RpiA/CoA transferase-like"/>
    <property type="match status" value="1"/>
</dbReference>